<dbReference type="EMBL" id="CP045650">
    <property type="protein sequence ID" value="QGA09971.1"/>
    <property type="molecule type" value="Genomic_DNA"/>
</dbReference>
<reference evidence="4 5" key="1">
    <citation type="submission" date="2019-10" db="EMBL/GenBank/DDBJ databases">
        <authorList>
            <person name="Dong K."/>
        </authorList>
    </citation>
    <scope>NUCLEOTIDE SEQUENCE [LARGE SCALE GENOMIC DNA]</scope>
    <source>
        <strain evidence="4">dk386</strain>
        <strain evidence="3">Dk386</strain>
        <strain evidence="2">Dk771</strain>
        <strain evidence="5">dk771</strain>
    </source>
</reference>
<evidence type="ECO:0000256" key="1">
    <source>
        <dbReference type="SAM" id="SignalP"/>
    </source>
</evidence>
<dbReference type="EMBL" id="WITK01000006">
    <property type="protein sequence ID" value="MQW91868.1"/>
    <property type="molecule type" value="Genomic_DNA"/>
</dbReference>
<gene>
    <name evidence="3" type="ORF">GFH30_00510</name>
    <name evidence="2" type="ORF">GHJ48_05570</name>
</gene>
<keyword evidence="1" id="KW-0732">Signal</keyword>
<feature type="signal peptide" evidence="1">
    <location>
        <begin position="1"/>
        <end position="21"/>
    </location>
</feature>
<feature type="chain" id="PRO_5044623591" evidence="1">
    <location>
        <begin position="22"/>
        <end position="251"/>
    </location>
</feature>
<dbReference type="Pfam" id="PF13557">
    <property type="entry name" value="Phenol_MetA_deg"/>
    <property type="match status" value="1"/>
</dbReference>
<accession>A0A5Q0P1K7</accession>
<proteinExistence type="predicted"/>
<dbReference type="RefSeq" id="WP_153370147.1">
    <property type="nucleotide sequence ID" value="NZ_CP045650.1"/>
</dbReference>
<evidence type="ECO:0000313" key="4">
    <source>
        <dbReference type="Proteomes" id="UP000327478"/>
    </source>
</evidence>
<name>A0A5Q0P1K7_9GAMM</name>
<keyword evidence="4" id="KW-1185">Reference proteome</keyword>
<dbReference type="InterPro" id="IPR025737">
    <property type="entry name" value="FApF"/>
</dbReference>
<sequence length="251" mass="27031">MTTLKTLACIALATSSAQIFAAEFEFDRPGTGFGTSTTPVGRLAWEQSLPTASYVKSGNETTTTLNADMLLRTGLTDSLELQLGWDGPAWSKTKTAGVSSEQDGLGDVSIGLKKAIDLQDDKLSLAVLAQAVIATGNSEFSNRNDIYTLGSTVAYQYNDDVDTSISMFYEWQDSHWAITAVPTLQYKIAGDWSGFSELVYRKAESQDNEYGLGTGVMYALNERTQLDASVGVDLEGSARSYNAGLGVSFLF</sequence>
<evidence type="ECO:0000313" key="5">
    <source>
        <dbReference type="Proteomes" id="UP000480556"/>
    </source>
</evidence>
<dbReference type="Proteomes" id="UP000327478">
    <property type="component" value="Chromosome"/>
</dbReference>
<evidence type="ECO:0000313" key="2">
    <source>
        <dbReference type="EMBL" id="MQW91868.1"/>
    </source>
</evidence>
<dbReference type="AlphaFoldDB" id="A0A5Q0P1K7"/>
<protein>
    <submittedName>
        <fullName evidence="2">Transporter</fullName>
    </submittedName>
</protein>
<dbReference type="Proteomes" id="UP000480556">
    <property type="component" value="Unassembled WGS sequence"/>
</dbReference>
<evidence type="ECO:0000313" key="3">
    <source>
        <dbReference type="EMBL" id="QGA09971.1"/>
    </source>
</evidence>
<organism evidence="2 5">
    <name type="scientific">Acinetobacter wanghuae</name>
    <dbReference type="NCBI Taxonomy" id="2662362"/>
    <lineage>
        <taxon>Bacteria</taxon>
        <taxon>Pseudomonadati</taxon>
        <taxon>Pseudomonadota</taxon>
        <taxon>Gammaproteobacteria</taxon>
        <taxon>Moraxellales</taxon>
        <taxon>Moraxellaceae</taxon>
        <taxon>Acinetobacter</taxon>
    </lineage>
</organism>